<dbReference type="AlphaFoldDB" id="A0A6L8LLX0"/>
<evidence type="ECO:0000313" key="3">
    <source>
        <dbReference type="Proteomes" id="UP000479043"/>
    </source>
</evidence>
<accession>A0A6L8LLX0</accession>
<keyword evidence="3" id="KW-1185">Reference proteome</keyword>
<name>A0A6L8LLX0_9RHOB</name>
<comment type="caution">
    <text evidence="2">The sequence shown here is derived from an EMBL/GenBank/DDBJ whole genome shotgun (WGS) entry which is preliminary data.</text>
</comment>
<dbReference type="Proteomes" id="UP000479043">
    <property type="component" value="Unassembled WGS sequence"/>
</dbReference>
<feature type="region of interest" description="Disordered" evidence="1">
    <location>
        <begin position="1"/>
        <end position="21"/>
    </location>
</feature>
<evidence type="ECO:0000256" key="1">
    <source>
        <dbReference type="SAM" id="MobiDB-lite"/>
    </source>
</evidence>
<reference evidence="2 3" key="1">
    <citation type="submission" date="2020-01" db="EMBL/GenBank/DDBJ databases">
        <authorList>
            <person name="Chen S."/>
        </authorList>
    </citation>
    <scope>NUCLEOTIDE SEQUENCE [LARGE SCALE GENOMIC DNA]</scope>
    <source>
        <strain evidence="2 3">GS-10</strain>
    </source>
</reference>
<dbReference type="EMBL" id="WWEN01000009">
    <property type="protein sequence ID" value="MYM57041.1"/>
    <property type="molecule type" value="Genomic_DNA"/>
</dbReference>
<evidence type="ECO:0000313" key="2">
    <source>
        <dbReference type="EMBL" id="MYM57041.1"/>
    </source>
</evidence>
<sequence>MSDPTQPGPDGGLQDNQTPLNSQALQAADELRRLVAGNPDQLAGAGLALAIAQTASIALQDAVDHLRRVQIMTEATYAKALSGAGGADAQGVIEAAAKASLAASDLLSKSGDAALEMLEKLAAASK</sequence>
<gene>
    <name evidence="2" type="ORF">GR167_17120</name>
</gene>
<protein>
    <recommendedName>
        <fullName evidence="4">Killing trait domain-containing protein</fullName>
    </recommendedName>
</protein>
<dbReference type="RefSeq" id="WP_160974952.1">
    <property type="nucleotide sequence ID" value="NZ_WWEN01000009.1"/>
</dbReference>
<proteinExistence type="predicted"/>
<organism evidence="2 3">
    <name type="scientific">Thalassovita mangrovi</name>
    <dbReference type="NCBI Taxonomy" id="2692236"/>
    <lineage>
        <taxon>Bacteria</taxon>
        <taxon>Pseudomonadati</taxon>
        <taxon>Pseudomonadota</taxon>
        <taxon>Alphaproteobacteria</taxon>
        <taxon>Rhodobacterales</taxon>
        <taxon>Roseobacteraceae</taxon>
        <taxon>Thalassovita</taxon>
    </lineage>
</organism>
<evidence type="ECO:0008006" key="4">
    <source>
        <dbReference type="Google" id="ProtNLM"/>
    </source>
</evidence>